<reference evidence="1 2" key="1">
    <citation type="journal article" date="2010" name="Plant Cell">
        <title>The Chlorella variabilis NC64A genome reveals adaptation to photosymbiosis, coevolution with viruses, and cryptic sex.</title>
        <authorList>
            <person name="Blanc G."/>
            <person name="Duncan G."/>
            <person name="Agarkova I."/>
            <person name="Borodovsky M."/>
            <person name="Gurnon J."/>
            <person name="Kuo A."/>
            <person name="Lindquist E."/>
            <person name="Lucas S."/>
            <person name="Pangilinan J."/>
            <person name="Polle J."/>
            <person name="Salamov A."/>
            <person name="Terry A."/>
            <person name="Yamada T."/>
            <person name="Dunigan D.D."/>
            <person name="Grigoriev I.V."/>
            <person name="Claverie J.M."/>
            <person name="Van Etten J.L."/>
        </authorList>
    </citation>
    <scope>NUCLEOTIDE SEQUENCE [LARGE SCALE GENOMIC DNA]</scope>
    <source>
        <strain evidence="1 2">NC64A</strain>
    </source>
</reference>
<sequence length="279" mass="29487">MDLYRSSMRQVATAQQVAAEQLARSGNEADPHTQMHLYTQAQLMQQVAEAVAAAAVAAVAPHSTPPAASAAAAATATALEQAGIGPATANLAEKAEATMQRVLQQAEAHLEKTSSFGPSTLLALQCLASVGHGGPTLQEVVLCWAAYPAAVQQKLHDGVVVSVRNQSWQGLEGKLHRVLRNSGMRAAEATVRGVQEAVGHFLAADRTSSGSMLRPLDALSLVELCGHRLEEVVEGWGGFELGQQQTIFDAMLVATHQGAWKEMEGRLRVVLDIIHAGSH</sequence>
<dbReference type="AlphaFoldDB" id="E1ZIX4"/>
<dbReference type="RefSeq" id="XP_005846335.1">
    <property type="nucleotide sequence ID" value="XM_005846273.1"/>
</dbReference>
<protein>
    <submittedName>
        <fullName evidence="1">Uncharacterized protein</fullName>
    </submittedName>
</protein>
<keyword evidence="2" id="KW-1185">Reference proteome</keyword>
<proteinExistence type="predicted"/>
<accession>E1ZIX4</accession>
<name>E1ZIX4_CHLVA</name>
<dbReference type="OrthoDB" id="10663750at2759"/>
<organism evidence="2">
    <name type="scientific">Chlorella variabilis</name>
    <name type="common">Green alga</name>
    <dbReference type="NCBI Taxonomy" id="554065"/>
    <lineage>
        <taxon>Eukaryota</taxon>
        <taxon>Viridiplantae</taxon>
        <taxon>Chlorophyta</taxon>
        <taxon>core chlorophytes</taxon>
        <taxon>Trebouxiophyceae</taxon>
        <taxon>Chlorellales</taxon>
        <taxon>Chlorellaceae</taxon>
        <taxon>Chlorella clade</taxon>
        <taxon>Chlorella</taxon>
    </lineage>
</organism>
<dbReference type="GeneID" id="17353637"/>
<evidence type="ECO:0000313" key="2">
    <source>
        <dbReference type="Proteomes" id="UP000008141"/>
    </source>
</evidence>
<gene>
    <name evidence="1" type="ORF">CHLNCDRAFT_58300</name>
</gene>
<dbReference type="KEGG" id="cvr:CHLNCDRAFT_58300"/>
<dbReference type="Proteomes" id="UP000008141">
    <property type="component" value="Unassembled WGS sequence"/>
</dbReference>
<dbReference type="EMBL" id="GL433848">
    <property type="protein sequence ID" value="EFN54233.1"/>
    <property type="molecule type" value="Genomic_DNA"/>
</dbReference>
<evidence type="ECO:0000313" key="1">
    <source>
        <dbReference type="EMBL" id="EFN54233.1"/>
    </source>
</evidence>
<dbReference type="InParanoid" id="E1ZIX4"/>